<comment type="similarity">
    <text evidence="2">Belongs to the GSP F family.</text>
</comment>
<evidence type="ECO:0000259" key="8">
    <source>
        <dbReference type="Pfam" id="PF00482"/>
    </source>
</evidence>
<dbReference type="AlphaFoldDB" id="A0A0G1UMQ1"/>
<dbReference type="EMBL" id="LCPJ01000015">
    <property type="protein sequence ID" value="KKU95497.1"/>
    <property type="molecule type" value="Genomic_DNA"/>
</dbReference>
<feature type="transmembrane region" description="Helical" evidence="7">
    <location>
        <begin position="112"/>
        <end position="133"/>
    </location>
</feature>
<proteinExistence type="inferred from homology"/>
<feature type="domain" description="Type II secretion system protein GspF" evidence="8">
    <location>
        <begin position="13"/>
        <end position="134"/>
    </location>
</feature>
<evidence type="ECO:0000256" key="3">
    <source>
        <dbReference type="ARBA" id="ARBA00022475"/>
    </source>
</evidence>
<evidence type="ECO:0000256" key="7">
    <source>
        <dbReference type="SAM" id="Phobius"/>
    </source>
</evidence>
<dbReference type="InterPro" id="IPR003004">
    <property type="entry name" value="GspF/PilC"/>
</dbReference>
<dbReference type="InterPro" id="IPR042094">
    <property type="entry name" value="T2SS_GspF_sf"/>
</dbReference>
<feature type="domain" description="Type II secretion system protein GspF" evidence="8">
    <location>
        <begin position="212"/>
        <end position="335"/>
    </location>
</feature>
<comment type="caution">
    <text evidence="9">The sequence shown here is derived from an EMBL/GenBank/DDBJ whole genome shotgun (WGS) entry which is preliminary data.</text>
</comment>
<feature type="transmembrane region" description="Helical" evidence="7">
    <location>
        <begin position="216"/>
        <end position="234"/>
    </location>
</feature>
<keyword evidence="5 7" id="KW-1133">Transmembrane helix</keyword>
<evidence type="ECO:0000256" key="4">
    <source>
        <dbReference type="ARBA" id="ARBA00022692"/>
    </source>
</evidence>
<keyword evidence="6 7" id="KW-0472">Membrane</keyword>
<comment type="subcellular location">
    <subcellularLocation>
        <location evidence="1">Cell membrane</location>
        <topology evidence="1">Multi-pass membrane protein</topology>
    </subcellularLocation>
</comment>
<dbReference type="GO" id="GO:0005886">
    <property type="term" value="C:plasma membrane"/>
    <property type="evidence" value="ECO:0007669"/>
    <property type="project" value="UniProtKB-SubCell"/>
</dbReference>
<evidence type="ECO:0000256" key="2">
    <source>
        <dbReference type="ARBA" id="ARBA00005745"/>
    </source>
</evidence>
<keyword evidence="3" id="KW-1003">Cell membrane</keyword>
<evidence type="ECO:0000313" key="9">
    <source>
        <dbReference type="EMBL" id="KKU95497.1"/>
    </source>
</evidence>
<feature type="transmembrane region" description="Helical" evidence="7">
    <location>
        <begin position="188"/>
        <end position="204"/>
    </location>
</feature>
<evidence type="ECO:0000256" key="1">
    <source>
        <dbReference type="ARBA" id="ARBA00004651"/>
    </source>
</evidence>
<reference evidence="9 10" key="1">
    <citation type="journal article" date="2015" name="Nature">
        <title>rRNA introns, odd ribosomes, and small enigmatic genomes across a large radiation of phyla.</title>
        <authorList>
            <person name="Brown C.T."/>
            <person name="Hug L.A."/>
            <person name="Thomas B.C."/>
            <person name="Sharon I."/>
            <person name="Castelle C.J."/>
            <person name="Singh A."/>
            <person name="Wilkins M.J."/>
            <person name="Williams K.H."/>
            <person name="Banfield J.F."/>
        </authorList>
    </citation>
    <scope>NUCLEOTIDE SEQUENCE [LARGE SCALE GENOMIC DNA]</scope>
</reference>
<feature type="transmembrane region" description="Helical" evidence="7">
    <location>
        <begin position="316"/>
        <end position="340"/>
    </location>
</feature>
<dbReference type="PRINTS" id="PR00812">
    <property type="entry name" value="BCTERIALGSPF"/>
</dbReference>
<dbReference type="Proteomes" id="UP000034661">
    <property type="component" value="Unassembled WGS sequence"/>
</dbReference>
<evidence type="ECO:0000256" key="6">
    <source>
        <dbReference type="ARBA" id="ARBA00023136"/>
    </source>
</evidence>
<sequence>MITLSNSEKLSMLRNLGVMLGSGIPLAEAVESLLEDTKGSLRKVLLTLRADLMQGQQISGSLAGFPRVFDKVTINLIKAAEEAGTLETTLKDLQEHIQKEIEFTDKIKFAMIYPGLIMTLFIGVLVMILTVVVPRISSVFSRLRVELPLPTKILIWASNLLLDNTALIIIGLIVVVAGGIILYRSQRQWVLSIVFGLPGVSGLVRQIDWTRFSRSLYLLLSSGLPIIVALSLAADVVMDWRIGKVISKCREMVIAGKKVSDGLRWGKKLVPSLMIKLVEAGERTGTLDRSMQEVSVHLDYEVGNSLKALTAILEPVLLVVVGISVGGMMLAIIAPIYGLIGQVGGR</sequence>
<accession>A0A0G1UMQ1</accession>
<dbReference type="InterPro" id="IPR018076">
    <property type="entry name" value="T2SS_GspF_dom"/>
</dbReference>
<keyword evidence="4 7" id="KW-0812">Transmembrane</keyword>
<organism evidence="9 10">
    <name type="scientific">Candidatus Gottesmanbacteria bacterium GW2011_GWA1_48_13</name>
    <dbReference type="NCBI Taxonomy" id="1618439"/>
    <lineage>
        <taxon>Bacteria</taxon>
        <taxon>Candidatus Gottesmaniibacteriota</taxon>
    </lineage>
</organism>
<evidence type="ECO:0000256" key="5">
    <source>
        <dbReference type="ARBA" id="ARBA00022989"/>
    </source>
</evidence>
<protein>
    <submittedName>
        <fullName evidence="9">Type IV pilin</fullName>
    </submittedName>
</protein>
<dbReference type="Pfam" id="PF00482">
    <property type="entry name" value="T2SSF"/>
    <property type="match status" value="2"/>
</dbReference>
<evidence type="ECO:0000313" key="10">
    <source>
        <dbReference type="Proteomes" id="UP000034661"/>
    </source>
</evidence>
<feature type="transmembrane region" description="Helical" evidence="7">
    <location>
        <begin position="153"/>
        <end position="182"/>
    </location>
</feature>
<dbReference type="PANTHER" id="PTHR30012">
    <property type="entry name" value="GENERAL SECRETION PATHWAY PROTEIN"/>
    <property type="match status" value="1"/>
</dbReference>
<dbReference type="Gene3D" id="1.20.81.30">
    <property type="entry name" value="Type II secretion system (T2SS), domain F"/>
    <property type="match status" value="2"/>
</dbReference>
<dbReference type="PANTHER" id="PTHR30012:SF0">
    <property type="entry name" value="TYPE II SECRETION SYSTEM PROTEIN F-RELATED"/>
    <property type="match status" value="1"/>
</dbReference>
<name>A0A0G1UMQ1_9BACT</name>
<gene>
    <name evidence="9" type="ORF">UY27_C0015G0003</name>
</gene>